<dbReference type="NCBIfam" id="TIGR01444">
    <property type="entry name" value="fkbM_fam"/>
    <property type="match status" value="1"/>
</dbReference>
<name>A0A926P0A5_9HYPH</name>
<protein>
    <submittedName>
        <fullName evidence="2">FkbM family methyltransferase</fullName>
    </submittedName>
</protein>
<evidence type="ECO:0000259" key="1">
    <source>
        <dbReference type="Pfam" id="PF05050"/>
    </source>
</evidence>
<accession>A0A926P0A5</accession>
<dbReference type="InterPro" id="IPR053188">
    <property type="entry name" value="FkbM_Methyltransferase"/>
</dbReference>
<dbReference type="InterPro" id="IPR029063">
    <property type="entry name" value="SAM-dependent_MTases_sf"/>
</dbReference>
<dbReference type="GO" id="GO:0008171">
    <property type="term" value="F:O-methyltransferase activity"/>
    <property type="evidence" value="ECO:0007669"/>
    <property type="project" value="TreeGrafter"/>
</dbReference>
<reference evidence="2" key="1">
    <citation type="submission" date="2020-05" db="EMBL/GenBank/DDBJ databases">
        <title>Identification of trans-AT polyketide cluster in two marine bacteria, producers of a novel glutaramide-containing polyketide sesbanimide D and analogs.</title>
        <authorList>
            <person name="Kacar D."/>
            <person name="Rodriguez P."/>
            <person name="Canedo L."/>
            <person name="Gonzalez E."/>
            <person name="Galan B."/>
            <person name="De La Calle F."/>
            <person name="Garcia J.L."/>
        </authorList>
    </citation>
    <scope>NUCLEOTIDE SEQUENCE</scope>
    <source>
        <strain evidence="2">PHM038</strain>
    </source>
</reference>
<dbReference type="Proteomes" id="UP000598467">
    <property type="component" value="Unassembled WGS sequence"/>
</dbReference>
<gene>
    <name evidence="2" type="ORF">HK439_10010</name>
</gene>
<organism evidence="2 3">
    <name type="scientific">Roseibium aggregatum</name>
    <dbReference type="NCBI Taxonomy" id="187304"/>
    <lineage>
        <taxon>Bacteria</taxon>
        <taxon>Pseudomonadati</taxon>
        <taxon>Pseudomonadota</taxon>
        <taxon>Alphaproteobacteria</taxon>
        <taxon>Hyphomicrobiales</taxon>
        <taxon>Stappiaceae</taxon>
        <taxon>Roseibium</taxon>
    </lineage>
</organism>
<sequence length="245" mass="28139">MVATKTVEGWILPDSEIHFEKVLTTAKKGSTLGEYQKAPRDKALEQVTSFRRAIDIGACVGFWSRDLCDRFEHVDCFEMHEENAECLEQNLAEKKNCTIHHIGLSDRRGTDTIYINGEALGSASFFSGGVKYTKTATANYTRLDDFNFTDVDFIKMDVQFHELQALKGARKTLERNSPVLCIECCRRTSDEFIYVARIIEYLLFLGYQITGEFGKELFFSKTSEPIRKHYFSSLLERLNYVPFKS</sequence>
<dbReference type="SUPFAM" id="SSF53335">
    <property type="entry name" value="S-adenosyl-L-methionine-dependent methyltransferases"/>
    <property type="match status" value="1"/>
</dbReference>
<feature type="domain" description="Methyltransferase FkbM" evidence="1">
    <location>
        <begin position="55"/>
        <end position="209"/>
    </location>
</feature>
<keyword evidence="2" id="KW-0808">Transferase</keyword>
<dbReference type="Gene3D" id="3.40.50.150">
    <property type="entry name" value="Vaccinia Virus protein VP39"/>
    <property type="match status" value="1"/>
</dbReference>
<dbReference type="AlphaFoldDB" id="A0A926P0A5"/>
<keyword evidence="2" id="KW-0489">Methyltransferase</keyword>
<dbReference type="EMBL" id="JABFCZ010000009">
    <property type="protein sequence ID" value="MBD1546598.1"/>
    <property type="molecule type" value="Genomic_DNA"/>
</dbReference>
<dbReference type="RefSeq" id="WP_190291256.1">
    <property type="nucleotide sequence ID" value="NZ_JABFCZ010000009.1"/>
</dbReference>
<dbReference type="InterPro" id="IPR006342">
    <property type="entry name" value="FkbM_mtfrase"/>
</dbReference>
<dbReference type="PANTHER" id="PTHR36973:SF4">
    <property type="entry name" value="NODULATION PROTEIN"/>
    <property type="match status" value="1"/>
</dbReference>
<dbReference type="Pfam" id="PF05050">
    <property type="entry name" value="Methyltransf_21"/>
    <property type="match status" value="1"/>
</dbReference>
<dbReference type="GO" id="GO:0032259">
    <property type="term" value="P:methylation"/>
    <property type="evidence" value="ECO:0007669"/>
    <property type="project" value="UniProtKB-KW"/>
</dbReference>
<comment type="caution">
    <text evidence="2">The sequence shown here is derived from an EMBL/GenBank/DDBJ whole genome shotgun (WGS) entry which is preliminary data.</text>
</comment>
<evidence type="ECO:0000313" key="2">
    <source>
        <dbReference type="EMBL" id="MBD1546598.1"/>
    </source>
</evidence>
<proteinExistence type="predicted"/>
<dbReference type="PANTHER" id="PTHR36973">
    <property type="entry name" value="SLL1456 PROTEIN-RELATED"/>
    <property type="match status" value="1"/>
</dbReference>
<evidence type="ECO:0000313" key="3">
    <source>
        <dbReference type="Proteomes" id="UP000598467"/>
    </source>
</evidence>